<gene>
    <name evidence="1" type="ORF">YC6258_02217</name>
</gene>
<dbReference type="HOGENOM" id="CLU_3184285_0_0_6"/>
<protein>
    <submittedName>
        <fullName evidence="1">Uncharacterized protein</fullName>
    </submittedName>
</protein>
<accession>A0A0C5V476</accession>
<dbReference type="Proteomes" id="UP000032266">
    <property type="component" value="Chromosome"/>
</dbReference>
<keyword evidence="2" id="KW-1185">Reference proteome</keyword>
<dbReference type="KEGG" id="gsn:YC6258_02217"/>
<evidence type="ECO:0000313" key="1">
    <source>
        <dbReference type="EMBL" id="AJQ94255.1"/>
    </source>
</evidence>
<proteinExistence type="predicted"/>
<evidence type="ECO:0000313" key="2">
    <source>
        <dbReference type="Proteomes" id="UP000032266"/>
    </source>
</evidence>
<name>A0A0C5V476_9GAMM</name>
<dbReference type="EMBL" id="CP007142">
    <property type="protein sequence ID" value="AJQ94255.1"/>
    <property type="molecule type" value="Genomic_DNA"/>
</dbReference>
<reference evidence="1 2" key="1">
    <citation type="submission" date="2014-01" db="EMBL/GenBank/DDBJ databases">
        <title>Full genme sequencing of cellulolytic bacterium Gynuella sunshinyii YC6258T gen. nov., sp. nov.</title>
        <authorList>
            <person name="Khan H."/>
            <person name="Chung E.J."/>
            <person name="Chung Y.R."/>
        </authorList>
    </citation>
    <scope>NUCLEOTIDE SEQUENCE [LARGE SCALE GENOMIC DNA]</scope>
    <source>
        <strain evidence="1 2">YC6258</strain>
    </source>
</reference>
<sequence>MPENDRLFNSSGNAALLFNTDSYLPHEKDADKWASGFLSGNCECEQ</sequence>
<organism evidence="1 2">
    <name type="scientific">Gynuella sunshinyii YC6258</name>
    <dbReference type="NCBI Taxonomy" id="1445510"/>
    <lineage>
        <taxon>Bacteria</taxon>
        <taxon>Pseudomonadati</taxon>
        <taxon>Pseudomonadota</taxon>
        <taxon>Gammaproteobacteria</taxon>
        <taxon>Oceanospirillales</taxon>
        <taxon>Saccharospirillaceae</taxon>
        <taxon>Gynuella</taxon>
    </lineage>
</organism>
<dbReference type="STRING" id="1445510.YC6258_02217"/>
<dbReference type="AlphaFoldDB" id="A0A0C5V476"/>